<keyword evidence="5" id="KW-1185">Reference proteome</keyword>
<dbReference type="SMART" id="SM00448">
    <property type="entry name" value="REC"/>
    <property type="match status" value="1"/>
</dbReference>
<organism evidence="4 5">
    <name type="scientific">Imperialibacter roseus</name>
    <dbReference type="NCBI Taxonomy" id="1324217"/>
    <lineage>
        <taxon>Bacteria</taxon>
        <taxon>Pseudomonadati</taxon>
        <taxon>Bacteroidota</taxon>
        <taxon>Cytophagia</taxon>
        <taxon>Cytophagales</taxon>
        <taxon>Flammeovirgaceae</taxon>
        <taxon>Imperialibacter</taxon>
    </lineage>
</organism>
<reference evidence="4 5" key="1">
    <citation type="journal article" date="2023" name="Microbiol. Resour. Announc.">
        <title>Complete Genome Sequence of Imperialibacter roseus strain P4T.</title>
        <authorList>
            <person name="Tizabi D.R."/>
            <person name="Bachvaroff T."/>
            <person name="Hill R.T."/>
        </authorList>
    </citation>
    <scope>NUCLEOTIDE SEQUENCE [LARGE SCALE GENOMIC DNA]</scope>
    <source>
        <strain evidence="4 5">P4T</strain>
    </source>
</reference>
<protein>
    <submittedName>
        <fullName evidence="4">Response regulator transcription factor</fullName>
    </submittedName>
</protein>
<feature type="domain" description="Response regulatory" evidence="3">
    <location>
        <begin position="5"/>
        <end position="121"/>
    </location>
</feature>
<dbReference type="PANTHER" id="PTHR44591">
    <property type="entry name" value="STRESS RESPONSE REGULATOR PROTEIN 1"/>
    <property type="match status" value="1"/>
</dbReference>
<dbReference type="PANTHER" id="PTHR44591:SF3">
    <property type="entry name" value="RESPONSE REGULATORY DOMAIN-CONTAINING PROTEIN"/>
    <property type="match status" value="1"/>
</dbReference>
<dbReference type="CDD" id="cd17546">
    <property type="entry name" value="REC_hyHK_CKI1_RcsC-like"/>
    <property type="match status" value="1"/>
</dbReference>
<feature type="modified residue" description="4-aspartylphosphate" evidence="2">
    <location>
        <position position="55"/>
    </location>
</feature>
<evidence type="ECO:0000256" key="1">
    <source>
        <dbReference type="ARBA" id="ARBA00022553"/>
    </source>
</evidence>
<dbReference type="EMBL" id="CP136051">
    <property type="protein sequence ID" value="WOK09271.1"/>
    <property type="molecule type" value="Genomic_DNA"/>
</dbReference>
<evidence type="ECO:0000313" key="4">
    <source>
        <dbReference type="EMBL" id="WOK09271.1"/>
    </source>
</evidence>
<dbReference type="InterPro" id="IPR001789">
    <property type="entry name" value="Sig_transdc_resp-reg_receiver"/>
</dbReference>
<dbReference type="Proteomes" id="UP001302349">
    <property type="component" value="Chromosome"/>
</dbReference>
<keyword evidence="1 2" id="KW-0597">Phosphoprotein</keyword>
<dbReference type="Gene3D" id="3.40.50.2300">
    <property type="match status" value="1"/>
</dbReference>
<dbReference type="SUPFAM" id="SSF52172">
    <property type="entry name" value="CheY-like"/>
    <property type="match status" value="1"/>
</dbReference>
<dbReference type="InterPro" id="IPR011006">
    <property type="entry name" value="CheY-like_superfamily"/>
</dbReference>
<dbReference type="RefSeq" id="WP_317491891.1">
    <property type="nucleotide sequence ID" value="NZ_CP136051.1"/>
</dbReference>
<dbReference type="InterPro" id="IPR050595">
    <property type="entry name" value="Bact_response_regulator"/>
</dbReference>
<evidence type="ECO:0000259" key="3">
    <source>
        <dbReference type="PROSITE" id="PS50110"/>
    </source>
</evidence>
<proteinExistence type="predicted"/>
<dbReference type="Pfam" id="PF00072">
    <property type="entry name" value="Response_reg"/>
    <property type="match status" value="1"/>
</dbReference>
<name>A0ABZ0IWV6_9BACT</name>
<gene>
    <name evidence="4" type="ORF">RT717_11540</name>
</gene>
<dbReference type="PROSITE" id="PS50110">
    <property type="entry name" value="RESPONSE_REGULATORY"/>
    <property type="match status" value="1"/>
</dbReference>
<accession>A0ABZ0IWV6</accession>
<sequence length="124" mass="14091">MDKVRILICEDNEAISTLTKFKLARVGYTHCDIAANGRIASELVVTTNYDLVITDIQMPFVSGLELTRYIRNDLGRRTPVIILSSNTDENTVLTGFDREITVFLAKPVIPRELVQRVKKLLKRK</sequence>
<evidence type="ECO:0000313" key="5">
    <source>
        <dbReference type="Proteomes" id="UP001302349"/>
    </source>
</evidence>
<evidence type="ECO:0000256" key="2">
    <source>
        <dbReference type="PROSITE-ProRule" id="PRU00169"/>
    </source>
</evidence>